<organism evidence="2 3">
    <name type="scientific">Bordetella genomosp. 1</name>
    <dbReference type="NCBI Taxonomy" id="1395607"/>
    <lineage>
        <taxon>Bacteria</taxon>
        <taxon>Pseudomonadati</taxon>
        <taxon>Pseudomonadota</taxon>
        <taxon>Betaproteobacteria</taxon>
        <taxon>Burkholderiales</taxon>
        <taxon>Alcaligenaceae</taxon>
        <taxon>Bordetella</taxon>
    </lineage>
</organism>
<evidence type="ECO:0008006" key="4">
    <source>
        <dbReference type="Google" id="ProtNLM"/>
    </source>
</evidence>
<evidence type="ECO:0000313" key="2">
    <source>
        <dbReference type="EMBL" id="OZI68017.1"/>
    </source>
</evidence>
<gene>
    <name evidence="2" type="ORF">CAL27_00670</name>
</gene>
<evidence type="ECO:0000256" key="1">
    <source>
        <dbReference type="SAM" id="SignalP"/>
    </source>
</evidence>
<feature type="chain" id="PRO_5047033765" description="Lysozyme inhibitor LprI N-terminal domain-containing protein" evidence="1">
    <location>
        <begin position="24"/>
        <end position="228"/>
    </location>
</feature>
<dbReference type="Proteomes" id="UP000216354">
    <property type="component" value="Unassembled WGS sequence"/>
</dbReference>
<sequence>MHLRSSAWILFAACSAFATPALAAEGPAFSCEHPRSKAERTICDFGNFAELDRSIALQYQRARGELDGATSRALTQDQERFVKVRDETHEDPGIKNTGHEELLWRLTERNRFMTSIDGGKRAGVVGKWQNLNGTLTVTQKPDGTLHVEGTAMQPNDGRWVCEIKADAPAQGEGAVFSDAKAEGWTLALARKGSGLAVTQAPGQGAKDTGHPPYCGAGGSFAGTYFPVR</sequence>
<comment type="caution">
    <text evidence="2">The sequence shown here is derived from an EMBL/GenBank/DDBJ whole genome shotgun (WGS) entry which is preliminary data.</text>
</comment>
<dbReference type="EMBL" id="NEVR01000001">
    <property type="protein sequence ID" value="OZI68017.1"/>
    <property type="molecule type" value="Genomic_DNA"/>
</dbReference>
<reference evidence="2 3" key="1">
    <citation type="submission" date="2017-05" db="EMBL/GenBank/DDBJ databases">
        <title>Complete and WGS of Bordetella genogroups.</title>
        <authorList>
            <person name="Spilker T."/>
            <person name="Lipuma J."/>
        </authorList>
    </citation>
    <scope>NUCLEOTIDE SEQUENCE [LARGE SCALE GENOMIC DNA]</scope>
    <source>
        <strain evidence="2 3">AU9795</strain>
    </source>
</reference>
<protein>
    <recommendedName>
        <fullName evidence="4">Lysozyme inhibitor LprI N-terminal domain-containing protein</fullName>
    </recommendedName>
</protein>
<keyword evidence="1" id="KW-0732">Signal</keyword>
<keyword evidence="3" id="KW-1185">Reference proteome</keyword>
<evidence type="ECO:0000313" key="3">
    <source>
        <dbReference type="Proteomes" id="UP000216354"/>
    </source>
</evidence>
<accession>A0ABX4F2Q0</accession>
<name>A0ABX4F2Q0_9BORD</name>
<proteinExistence type="predicted"/>
<dbReference type="RefSeq" id="WP_094830482.1">
    <property type="nucleotide sequence ID" value="NZ_NEVR01000001.1"/>
</dbReference>
<feature type="signal peptide" evidence="1">
    <location>
        <begin position="1"/>
        <end position="23"/>
    </location>
</feature>